<accession>A0A5B7G565</accession>
<organism evidence="1 2">
    <name type="scientific">Portunus trituberculatus</name>
    <name type="common">Swimming crab</name>
    <name type="synonym">Neptunus trituberculatus</name>
    <dbReference type="NCBI Taxonomy" id="210409"/>
    <lineage>
        <taxon>Eukaryota</taxon>
        <taxon>Metazoa</taxon>
        <taxon>Ecdysozoa</taxon>
        <taxon>Arthropoda</taxon>
        <taxon>Crustacea</taxon>
        <taxon>Multicrustacea</taxon>
        <taxon>Malacostraca</taxon>
        <taxon>Eumalacostraca</taxon>
        <taxon>Eucarida</taxon>
        <taxon>Decapoda</taxon>
        <taxon>Pleocyemata</taxon>
        <taxon>Brachyura</taxon>
        <taxon>Eubrachyura</taxon>
        <taxon>Portunoidea</taxon>
        <taxon>Portunidae</taxon>
        <taxon>Portuninae</taxon>
        <taxon>Portunus</taxon>
    </lineage>
</organism>
<sequence>MIATDFDEEKEAEHKAGTKKMDTWSIDDWLKKRSMLGSTAMILHELLSATMPWDVGCGMKARCGSRYSLASGRVETPATLYQLSDFARRDFGQFDRLPVKYAR</sequence>
<evidence type="ECO:0000313" key="1">
    <source>
        <dbReference type="EMBL" id="MPC52699.1"/>
    </source>
</evidence>
<protein>
    <submittedName>
        <fullName evidence="1">Uncharacterized protein</fullName>
    </submittedName>
</protein>
<dbReference type="EMBL" id="VSRR010011082">
    <property type="protein sequence ID" value="MPC52699.1"/>
    <property type="molecule type" value="Genomic_DNA"/>
</dbReference>
<reference evidence="1 2" key="1">
    <citation type="submission" date="2019-05" db="EMBL/GenBank/DDBJ databases">
        <title>Another draft genome of Portunus trituberculatus and its Hox gene families provides insights of decapod evolution.</title>
        <authorList>
            <person name="Jeong J.-H."/>
            <person name="Song I."/>
            <person name="Kim S."/>
            <person name="Choi T."/>
            <person name="Kim D."/>
            <person name="Ryu S."/>
            <person name="Kim W."/>
        </authorList>
    </citation>
    <scope>NUCLEOTIDE SEQUENCE [LARGE SCALE GENOMIC DNA]</scope>
    <source>
        <tissue evidence="1">Muscle</tissue>
    </source>
</reference>
<keyword evidence="2" id="KW-1185">Reference proteome</keyword>
<dbReference type="Proteomes" id="UP000324222">
    <property type="component" value="Unassembled WGS sequence"/>
</dbReference>
<proteinExistence type="predicted"/>
<gene>
    <name evidence="1" type="ORF">E2C01_046575</name>
</gene>
<dbReference type="AlphaFoldDB" id="A0A5B7G565"/>
<comment type="caution">
    <text evidence="1">The sequence shown here is derived from an EMBL/GenBank/DDBJ whole genome shotgun (WGS) entry which is preliminary data.</text>
</comment>
<evidence type="ECO:0000313" key="2">
    <source>
        <dbReference type="Proteomes" id="UP000324222"/>
    </source>
</evidence>
<name>A0A5B7G565_PORTR</name>